<reference evidence="4" key="1">
    <citation type="journal article" date="2020" name="mSystems">
        <title>Genome- and Community-Level Interaction Insights into Carbon Utilization and Element Cycling Functions of Hydrothermarchaeota in Hydrothermal Sediment.</title>
        <authorList>
            <person name="Zhou Z."/>
            <person name="Liu Y."/>
            <person name="Xu W."/>
            <person name="Pan J."/>
            <person name="Luo Z.H."/>
            <person name="Li M."/>
        </authorList>
    </citation>
    <scope>NUCLEOTIDE SEQUENCE [LARGE SCALE GENOMIC DNA]</scope>
    <source>
        <strain evidence="4">SpSt-556</strain>
    </source>
</reference>
<gene>
    <name evidence="4" type="ORF">ENT17_03170</name>
</gene>
<evidence type="ECO:0000256" key="1">
    <source>
        <dbReference type="SAM" id="MobiDB-lite"/>
    </source>
</evidence>
<sequence>MALTIEWKHRVELWEKALWDACYHPLQPVELEGFATTDHLTPQQALLRTFQPMPPGTPWGAKWEYGWFRGSIQLPPAAAGQRIVLCPDVGGEALVAVNGQLAGAVDREHRAITLTRQAHAGACYDILMEAYAGHGPLIVGTGPTPPGRQPVPEPGPGQVRIANVLLVSPTSSSTWNRIESVSAVALAVASLMGAALWLPHRLSLWLLVLPPIVVGTMLAVGYAAPLWRVIADPLLIVLAVGALTPLVGRPAAGPSSTESPMSPHETGAYSEAAASAVYPLQTAAAARSRRRAG</sequence>
<evidence type="ECO:0000256" key="2">
    <source>
        <dbReference type="SAM" id="Phobius"/>
    </source>
</evidence>
<proteinExistence type="predicted"/>
<keyword evidence="2" id="KW-1133">Transmembrane helix</keyword>
<evidence type="ECO:0000313" key="4">
    <source>
        <dbReference type="EMBL" id="HGS86599.1"/>
    </source>
</evidence>
<dbReference type="Pfam" id="PF22907">
    <property type="entry name" value="Ams1-like_1st"/>
    <property type="match status" value="1"/>
</dbReference>
<keyword evidence="2" id="KW-0472">Membrane</keyword>
<dbReference type="AlphaFoldDB" id="A0A7C4KY75"/>
<protein>
    <recommendedName>
        <fullName evidence="3">Alpha-mannosidase Ams1-like N-terminal domain-containing protein</fullName>
    </recommendedName>
</protein>
<accession>A0A7C4KY75</accession>
<feature type="transmembrane region" description="Helical" evidence="2">
    <location>
        <begin position="204"/>
        <end position="227"/>
    </location>
</feature>
<comment type="caution">
    <text evidence="4">The sequence shown here is derived from an EMBL/GenBank/DDBJ whole genome shotgun (WGS) entry which is preliminary data.</text>
</comment>
<dbReference type="InterPro" id="IPR054723">
    <property type="entry name" value="Ams1-like_N"/>
</dbReference>
<evidence type="ECO:0000259" key="3">
    <source>
        <dbReference type="Pfam" id="PF22907"/>
    </source>
</evidence>
<organism evidence="4">
    <name type="scientific">Bellilinea caldifistulae</name>
    <dbReference type="NCBI Taxonomy" id="360411"/>
    <lineage>
        <taxon>Bacteria</taxon>
        <taxon>Bacillati</taxon>
        <taxon>Chloroflexota</taxon>
        <taxon>Anaerolineae</taxon>
        <taxon>Anaerolineales</taxon>
        <taxon>Anaerolineaceae</taxon>
        <taxon>Bellilinea</taxon>
    </lineage>
</organism>
<feature type="region of interest" description="Disordered" evidence="1">
    <location>
        <begin position="251"/>
        <end position="270"/>
    </location>
</feature>
<feature type="domain" description="Alpha-mannosidase Ams1-like N-terminal" evidence="3">
    <location>
        <begin position="35"/>
        <end position="131"/>
    </location>
</feature>
<name>A0A7C4KY75_9CHLR</name>
<feature type="transmembrane region" description="Helical" evidence="2">
    <location>
        <begin position="181"/>
        <end position="198"/>
    </location>
</feature>
<keyword evidence="2" id="KW-0812">Transmembrane</keyword>
<dbReference type="EMBL" id="DSXR01000040">
    <property type="protein sequence ID" value="HGS86599.1"/>
    <property type="molecule type" value="Genomic_DNA"/>
</dbReference>
<feature type="transmembrane region" description="Helical" evidence="2">
    <location>
        <begin position="234"/>
        <end position="252"/>
    </location>
</feature>